<keyword evidence="2" id="KW-0732">Signal</keyword>
<keyword evidence="4" id="KW-0449">Lipoprotein</keyword>
<sequence length="72" mass="7851">MTRTKNILILCIMLLMVIIAGCGKEEEKKDKDTSVKAKDSYSIKHAMGETTVNGTPKRVVVLTNEGAEALLT</sequence>
<dbReference type="AlphaFoldDB" id="A0A4U3AVM5"/>
<evidence type="ECO:0000313" key="6">
    <source>
        <dbReference type="Proteomes" id="UP000305222"/>
    </source>
</evidence>
<organism evidence="5 6">
    <name type="scientific">Bacillus wiedmannii</name>
    <dbReference type="NCBI Taxonomy" id="1890302"/>
    <lineage>
        <taxon>Bacteria</taxon>
        <taxon>Bacillati</taxon>
        <taxon>Bacillota</taxon>
        <taxon>Bacilli</taxon>
        <taxon>Bacillales</taxon>
        <taxon>Bacillaceae</taxon>
        <taxon>Bacillus</taxon>
        <taxon>Bacillus cereus group</taxon>
    </lineage>
</organism>
<keyword evidence="3" id="KW-0564">Palmitate</keyword>
<dbReference type="GO" id="GO:0030288">
    <property type="term" value="C:outer membrane-bounded periplasmic space"/>
    <property type="evidence" value="ECO:0007669"/>
    <property type="project" value="TreeGrafter"/>
</dbReference>
<dbReference type="SUPFAM" id="SSF53807">
    <property type="entry name" value="Helical backbone' metal receptor"/>
    <property type="match status" value="1"/>
</dbReference>
<keyword evidence="1" id="KW-0813">Transport</keyword>
<dbReference type="PROSITE" id="PS51257">
    <property type="entry name" value="PROKAR_LIPOPROTEIN"/>
    <property type="match status" value="1"/>
</dbReference>
<evidence type="ECO:0000256" key="4">
    <source>
        <dbReference type="ARBA" id="ARBA00023288"/>
    </source>
</evidence>
<feature type="non-terminal residue" evidence="5">
    <location>
        <position position="72"/>
    </location>
</feature>
<gene>
    <name evidence="5" type="ORF">FC699_20910</name>
</gene>
<comment type="caution">
    <text evidence="5">The sequence shown here is derived from an EMBL/GenBank/DDBJ whole genome shotgun (WGS) entry which is preliminary data.</text>
</comment>
<dbReference type="PANTHER" id="PTHR30532:SF21">
    <property type="entry name" value="SIDEROPHORE-BINDING LIPOPROTEIN YFIY-RELATED"/>
    <property type="match status" value="1"/>
</dbReference>
<evidence type="ECO:0000256" key="3">
    <source>
        <dbReference type="ARBA" id="ARBA00023139"/>
    </source>
</evidence>
<evidence type="ECO:0000256" key="2">
    <source>
        <dbReference type="ARBA" id="ARBA00022729"/>
    </source>
</evidence>
<dbReference type="EMBL" id="SZON01001221">
    <property type="protein sequence ID" value="TKI92009.1"/>
    <property type="molecule type" value="Genomic_DNA"/>
</dbReference>
<protein>
    <submittedName>
        <fullName evidence="5">Iron-siderophore ABC transporter substrate-binding protein</fullName>
    </submittedName>
</protein>
<proteinExistence type="predicted"/>
<accession>A0A4U3AVM5</accession>
<dbReference type="PANTHER" id="PTHR30532">
    <property type="entry name" value="IRON III DICITRATE-BINDING PERIPLASMIC PROTEIN"/>
    <property type="match status" value="1"/>
</dbReference>
<dbReference type="Proteomes" id="UP000305222">
    <property type="component" value="Unassembled WGS sequence"/>
</dbReference>
<dbReference type="InterPro" id="IPR051313">
    <property type="entry name" value="Bact_iron-sidero_bind"/>
</dbReference>
<evidence type="ECO:0000256" key="1">
    <source>
        <dbReference type="ARBA" id="ARBA00022448"/>
    </source>
</evidence>
<reference evidence="5 6" key="1">
    <citation type="journal article" date="2019" name="Environ. Microbiol.">
        <title>An active ?-lactamase is a part of an orchestrated cell wall stress resistance network of Bacillus subtilis and related rhizosphere species.</title>
        <authorList>
            <person name="Bucher T."/>
            <person name="Keren-Paz A."/>
            <person name="Hausser J."/>
            <person name="Olender T."/>
            <person name="Cytryn E."/>
            <person name="Kolodkin-Gal I."/>
        </authorList>
    </citation>
    <scope>NUCLEOTIDE SEQUENCE [LARGE SCALE GENOMIC DNA]</scope>
    <source>
        <strain evidence="5 6">I5</strain>
    </source>
</reference>
<name>A0A4U3AVM5_9BACI</name>
<dbReference type="Gene3D" id="3.40.50.1980">
    <property type="entry name" value="Nitrogenase molybdenum iron protein domain"/>
    <property type="match status" value="1"/>
</dbReference>
<evidence type="ECO:0000313" key="5">
    <source>
        <dbReference type="EMBL" id="TKI92009.1"/>
    </source>
</evidence>